<keyword evidence="3" id="KW-1185">Reference proteome</keyword>
<proteinExistence type="predicted"/>
<evidence type="ECO:0000256" key="1">
    <source>
        <dbReference type="SAM" id="Phobius"/>
    </source>
</evidence>
<name>A0ABU6NV48_9BACI</name>
<dbReference type="PIRSF" id="PIRSF029895">
    <property type="entry name" value="SpoIV"/>
    <property type="match status" value="1"/>
</dbReference>
<keyword evidence="1" id="KW-0472">Membrane</keyword>
<sequence length="394" mass="45713">MKNHWTSYLFGTVRVIISGRGTERFLNDCIRKRIIVWNVKKRGEAVTFFIRIKDVHALREVARKNECRCRFGRRLGLPFLMKRSLRNSGFVIGIISFLFIVFALSNMVWGVKIEGAKPETEHQIKKELNRIGINVGKFQPFAPNPDKIQKEITDNIKEITWIGVELKGTIYHLKVVEKNQPETEKYISPRNIVAKKKAIISKMFVEQGEPVVFVNEYVNKGQLLVSGLIGKEDEKEEVAAKAEIYGETWYRSTVTVPLETSFNVFSGEAKNKHFIRFWSFDLPVWGFSNEMYSSYEVEDDDRKLKFLNYTLPISYHKEIYREKENVKRSYTVEQARKAGIEMGKKEIEKKLGEDGEVKGEKVLHETNEFGKVKLNILYRVTEDIVQTTPIVQGD</sequence>
<accession>A0ABU6NV48</accession>
<dbReference type="InterPro" id="IPR010690">
    <property type="entry name" value="YqfD"/>
</dbReference>
<feature type="transmembrane region" description="Helical" evidence="1">
    <location>
        <begin position="89"/>
        <end position="109"/>
    </location>
</feature>
<keyword evidence="1" id="KW-1133">Transmembrane helix</keyword>
<dbReference type="Proteomes" id="UP001342826">
    <property type="component" value="Unassembled WGS sequence"/>
</dbReference>
<organism evidence="2 3">
    <name type="scientific">Metabacillus fastidiosus</name>
    <dbReference type="NCBI Taxonomy" id="1458"/>
    <lineage>
        <taxon>Bacteria</taxon>
        <taxon>Bacillati</taxon>
        <taxon>Bacillota</taxon>
        <taxon>Bacilli</taxon>
        <taxon>Bacillales</taxon>
        <taxon>Bacillaceae</taxon>
        <taxon>Metabacillus</taxon>
    </lineage>
</organism>
<dbReference type="RefSeq" id="WP_328015017.1">
    <property type="nucleotide sequence ID" value="NZ_JARTFS010000005.1"/>
</dbReference>
<evidence type="ECO:0000313" key="3">
    <source>
        <dbReference type="Proteomes" id="UP001342826"/>
    </source>
</evidence>
<keyword evidence="1" id="KW-0812">Transmembrane</keyword>
<reference evidence="2 3" key="1">
    <citation type="submission" date="2023-03" db="EMBL/GenBank/DDBJ databases">
        <title>Bacillus Genome Sequencing.</title>
        <authorList>
            <person name="Dunlap C."/>
        </authorList>
    </citation>
    <scope>NUCLEOTIDE SEQUENCE [LARGE SCALE GENOMIC DNA]</scope>
    <source>
        <strain evidence="2 3">NRS-1717</strain>
    </source>
</reference>
<gene>
    <name evidence="2" type="primary">yqfD</name>
    <name evidence="2" type="ORF">P9271_06490</name>
</gene>
<dbReference type="NCBIfam" id="TIGR02876">
    <property type="entry name" value="spore_yqfD"/>
    <property type="match status" value="1"/>
</dbReference>
<dbReference type="Pfam" id="PF06898">
    <property type="entry name" value="YqfD"/>
    <property type="match status" value="1"/>
</dbReference>
<evidence type="ECO:0000313" key="2">
    <source>
        <dbReference type="EMBL" id="MED4400979.1"/>
    </source>
</evidence>
<dbReference type="EMBL" id="JARTFS010000005">
    <property type="protein sequence ID" value="MED4400979.1"/>
    <property type="molecule type" value="Genomic_DNA"/>
</dbReference>
<comment type="caution">
    <text evidence="2">The sequence shown here is derived from an EMBL/GenBank/DDBJ whole genome shotgun (WGS) entry which is preliminary data.</text>
</comment>
<protein>
    <submittedName>
        <fullName evidence="2">Sporulation protein YqfD</fullName>
    </submittedName>
</protein>